<dbReference type="CDD" id="cd05907">
    <property type="entry name" value="VL_LC_FACS_like"/>
    <property type="match status" value="1"/>
</dbReference>
<organism evidence="6 7">
    <name type="scientific">Kitasatospora nipponensis</name>
    <dbReference type="NCBI Taxonomy" id="258049"/>
    <lineage>
        <taxon>Bacteria</taxon>
        <taxon>Bacillati</taxon>
        <taxon>Actinomycetota</taxon>
        <taxon>Actinomycetes</taxon>
        <taxon>Kitasatosporales</taxon>
        <taxon>Streptomycetaceae</taxon>
        <taxon>Kitasatospora</taxon>
    </lineage>
</organism>
<dbReference type="Pfam" id="PF23562">
    <property type="entry name" value="AMP-binding_C_3"/>
    <property type="match status" value="1"/>
</dbReference>
<evidence type="ECO:0000259" key="5">
    <source>
        <dbReference type="Pfam" id="PF00501"/>
    </source>
</evidence>
<feature type="region of interest" description="Disordered" evidence="4">
    <location>
        <begin position="38"/>
        <end position="57"/>
    </location>
</feature>
<evidence type="ECO:0000256" key="2">
    <source>
        <dbReference type="ARBA" id="ARBA00022840"/>
    </source>
</evidence>
<dbReference type="PROSITE" id="PS00455">
    <property type="entry name" value="AMP_BINDING"/>
    <property type="match status" value="1"/>
</dbReference>
<evidence type="ECO:0000256" key="1">
    <source>
        <dbReference type="ARBA" id="ARBA00022741"/>
    </source>
</evidence>
<dbReference type="InterPro" id="IPR042099">
    <property type="entry name" value="ANL_N_sf"/>
</dbReference>
<dbReference type="InterPro" id="IPR020845">
    <property type="entry name" value="AMP-binding_CS"/>
</dbReference>
<keyword evidence="1" id="KW-0547">Nucleotide-binding</keyword>
<keyword evidence="2" id="KW-0067">ATP-binding</keyword>
<comment type="caution">
    <text evidence="6">The sequence shown here is derived from an EMBL/GenBank/DDBJ whole genome shotgun (WGS) entry which is preliminary data.</text>
</comment>
<dbReference type="PANTHER" id="PTHR43272:SF33">
    <property type="entry name" value="AMP-BINDING DOMAIN-CONTAINING PROTEIN-RELATED"/>
    <property type="match status" value="1"/>
</dbReference>
<comment type="catalytic activity">
    <reaction evidence="3">
        <text>a long-chain fatty acid + ATP + CoA = a long-chain fatty acyl-CoA + AMP + diphosphate</text>
        <dbReference type="Rhea" id="RHEA:15421"/>
        <dbReference type="ChEBI" id="CHEBI:30616"/>
        <dbReference type="ChEBI" id="CHEBI:33019"/>
        <dbReference type="ChEBI" id="CHEBI:57287"/>
        <dbReference type="ChEBI" id="CHEBI:57560"/>
        <dbReference type="ChEBI" id="CHEBI:83139"/>
        <dbReference type="ChEBI" id="CHEBI:456215"/>
        <dbReference type="EC" id="6.2.1.3"/>
    </reaction>
    <physiologicalReaction direction="left-to-right" evidence="3">
        <dbReference type="Rhea" id="RHEA:15422"/>
    </physiologicalReaction>
</comment>
<evidence type="ECO:0000256" key="4">
    <source>
        <dbReference type="SAM" id="MobiDB-lite"/>
    </source>
</evidence>
<keyword evidence="7" id="KW-1185">Reference proteome</keyword>
<dbReference type="Proteomes" id="UP001500037">
    <property type="component" value="Unassembled WGS sequence"/>
</dbReference>
<dbReference type="Pfam" id="PF00501">
    <property type="entry name" value="AMP-binding"/>
    <property type="match status" value="1"/>
</dbReference>
<evidence type="ECO:0000256" key="3">
    <source>
        <dbReference type="ARBA" id="ARBA00024484"/>
    </source>
</evidence>
<reference evidence="7" key="1">
    <citation type="journal article" date="2019" name="Int. J. Syst. Evol. Microbiol.">
        <title>The Global Catalogue of Microorganisms (GCM) 10K type strain sequencing project: providing services to taxonomists for standard genome sequencing and annotation.</title>
        <authorList>
            <consortium name="The Broad Institute Genomics Platform"/>
            <consortium name="The Broad Institute Genome Sequencing Center for Infectious Disease"/>
            <person name="Wu L."/>
            <person name="Ma J."/>
        </authorList>
    </citation>
    <scope>NUCLEOTIDE SEQUENCE [LARGE SCALE GENOMIC DNA]</scope>
    <source>
        <strain evidence="7">JCM 13004</strain>
    </source>
</reference>
<dbReference type="InterPro" id="IPR045851">
    <property type="entry name" value="AMP-bd_C_sf"/>
</dbReference>
<feature type="domain" description="AMP-dependent synthetase/ligase" evidence="5">
    <location>
        <begin position="60"/>
        <end position="453"/>
    </location>
</feature>
<sequence>MHELSTPPLAPPAPGGLADSVYETAELSPTLVQFSRHTAGPTAAGTGTGAGPDAVGEAGSWSPVTAARFRDEVLGLAKGLLARGIRFGDRVALMSRTRYEWTLFDYALWSIGAIPVPVYPTSAAEQVRWILAETEAVACVVENEDHAMTVGAVCDALPQLTEIWQLDQDCVRALTAEGGRVPDTLVHRQRLAVTAESVATVIYTSGTTGRPKGCLLTHGNFTAEVDNVLAGWGSVFTDRPGEQPASLLFLPLAHVYARMVQVASVRGGIRLGHLAEFGADVLLPALASFQPTFLHAVPYVFEKLYDSAQRAAEDAGRGELFAQAAETAVRWARANERRALGHGTGPGPALRVRHLAYDRLVYQRLRAALGGRVRSVMCGGSTLSRELGLFFAGAGMTLYEGYGLTETTAAITANPAGRPKFGTVGRPIPGAEVAIAEDGEVWVRGGSVFGGYLNHPRCTAESLHGGWLATGDLGALDSDGYLTITGRKKELIVTSSGKNLAPAALEERVRSHPLVAQCLVVGDDRPYVAALITLDPRALEHWQQTNRRIPVDEWSALADDELHLEIQRAVAAANTAVSRAESIRAFRLLPKEFTVEQGLLTPSLKLRRKAITDWYAADIEELYSA</sequence>
<accession>A0ABP4HNX6</accession>
<dbReference type="RefSeq" id="WP_344446147.1">
    <property type="nucleotide sequence ID" value="NZ_BAAALF010000214.1"/>
</dbReference>
<dbReference type="SUPFAM" id="SSF56801">
    <property type="entry name" value="Acetyl-CoA synthetase-like"/>
    <property type="match status" value="1"/>
</dbReference>
<protein>
    <submittedName>
        <fullName evidence="6">AMP-dependent synthetase/ligase</fullName>
    </submittedName>
</protein>
<gene>
    <name evidence="6" type="ORF">GCM10009665_69050</name>
</gene>
<dbReference type="Gene3D" id="3.40.50.12780">
    <property type="entry name" value="N-terminal domain of ligase-like"/>
    <property type="match status" value="1"/>
</dbReference>
<name>A0ABP4HNX6_9ACTN</name>
<proteinExistence type="predicted"/>
<evidence type="ECO:0000313" key="6">
    <source>
        <dbReference type="EMBL" id="GAA1270963.1"/>
    </source>
</evidence>
<dbReference type="Gene3D" id="3.30.300.30">
    <property type="match status" value="1"/>
</dbReference>
<dbReference type="EMBL" id="BAAALF010000214">
    <property type="protein sequence ID" value="GAA1270963.1"/>
    <property type="molecule type" value="Genomic_DNA"/>
</dbReference>
<dbReference type="PANTHER" id="PTHR43272">
    <property type="entry name" value="LONG-CHAIN-FATTY-ACID--COA LIGASE"/>
    <property type="match status" value="1"/>
</dbReference>
<evidence type="ECO:0000313" key="7">
    <source>
        <dbReference type="Proteomes" id="UP001500037"/>
    </source>
</evidence>
<dbReference type="InterPro" id="IPR000873">
    <property type="entry name" value="AMP-dep_synth/lig_dom"/>
</dbReference>